<gene>
    <name evidence="5" type="ORF">METZ01_LOCUS223538</name>
</gene>
<dbReference type="InterPro" id="IPR020476">
    <property type="entry name" value="Nudix_hydrolase"/>
</dbReference>
<evidence type="ECO:0000256" key="2">
    <source>
        <dbReference type="ARBA" id="ARBA00022801"/>
    </source>
</evidence>
<dbReference type="PANTHER" id="PTHR43046">
    <property type="entry name" value="GDP-MANNOSE MANNOSYL HYDROLASE"/>
    <property type="match status" value="1"/>
</dbReference>
<evidence type="ECO:0000259" key="4">
    <source>
        <dbReference type="PROSITE" id="PS51462"/>
    </source>
</evidence>
<dbReference type="InterPro" id="IPR023214">
    <property type="entry name" value="HAD_sf"/>
</dbReference>
<dbReference type="Pfam" id="PF13419">
    <property type="entry name" value="HAD_2"/>
    <property type="match status" value="1"/>
</dbReference>
<dbReference type="InterPro" id="IPR015797">
    <property type="entry name" value="NUDIX_hydrolase-like_dom_sf"/>
</dbReference>
<dbReference type="PROSITE" id="PS00893">
    <property type="entry name" value="NUDIX_BOX"/>
    <property type="match status" value="1"/>
</dbReference>
<dbReference type="Gene3D" id="1.10.150.240">
    <property type="entry name" value="Putative phosphatase, domain 2"/>
    <property type="match status" value="1"/>
</dbReference>
<name>A0A382G7V2_9ZZZZ</name>
<evidence type="ECO:0000256" key="1">
    <source>
        <dbReference type="ARBA" id="ARBA00001946"/>
    </source>
</evidence>
<comment type="cofactor">
    <cofactor evidence="1">
        <name>Mg(2+)</name>
        <dbReference type="ChEBI" id="CHEBI:18420"/>
    </cofactor>
</comment>
<evidence type="ECO:0000313" key="5">
    <source>
        <dbReference type="EMBL" id="SVB70684.1"/>
    </source>
</evidence>
<dbReference type="SUPFAM" id="SSF56784">
    <property type="entry name" value="HAD-like"/>
    <property type="match status" value="1"/>
</dbReference>
<reference evidence="5" key="1">
    <citation type="submission" date="2018-05" db="EMBL/GenBank/DDBJ databases">
        <authorList>
            <person name="Lanie J.A."/>
            <person name="Ng W.-L."/>
            <person name="Kazmierczak K.M."/>
            <person name="Andrzejewski T.M."/>
            <person name="Davidsen T.M."/>
            <person name="Wayne K.J."/>
            <person name="Tettelin H."/>
            <person name="Glass J.I."/>
            <person name="Rusch D."/>
            <person name="Podicherti R."/>
            <person name="Tsui H.-C.T."/>
            <person name="Winkler M.E."/>
        </authorList>
    </citation>
    <scope>NUCLEOTIDE SEQUENCE</scope>
</reference>
<dbReference type="InterPro" id="IPR041492">
    <property type="entry name" value="HAD_2"/>
</dbReference>
<protein>
    <recommendedName>
        <fullName evidence="4">Nudix hydrolase domain-containing protein</fullName>
    </recommendedName>
</protein>
<dbReference type="InterPro" id="IPR023198">
    <property type="entry name" value="PGP-like_dom2"/>
</dbReference>
<dbReference type="EMBL" id="UINC01053762">
    <property type="protein sequence ID" value="SVB70684.1"/>
    <property type="molecule type" value="Genomic_DNA"/>
</dbReference>
<organism evidence="5">
    <name type="scientific">marine metagenome</name>
    <dbReference type="NCBI Taxonomy" id="408172"/>
    <lineage>
        <taxon>unclassified sequences</taxon>
        <taxon>metagenomes</taxon>
        <taxon>ecological metagenomes</taxon>
    </lineage>
</organism>
<dbReference type="InterPro" id="IPR000086">
    <property type="entry name" value="NUDIX_hydrolase_dom"/>
</dbReference>
<keyword evidence="2" id="KW-0378">Hydrolase</keyword>
<dbReference type="InterPro" id="IPR020084">
    <property type="entry name" value="NUDIX_hydrolase_CS"/>
</dbReference>
<dbReference type="PRINTS" id="PR00502">
    <property type="entry name" value="NUDIXFAMILY"/>
</dbReference>
<sequence length="345" mass="38901">MPGVWKATNHVLEQAGVPTLTLDEFRNEFQLPFTGFYERFTPDIPLETLEGWFHGSFRKVCGEVIALPHANDFLDFCKSKKIRCFILSTVNPEYFAVQAANAGMDDCFEQLYLGIWDKREKVHEIISENNLLKEQTLYIGDMQHDVETAHHGGIHSCALLTGYNTLDQLRQSRPTVIAMHLDELKTILLANDLSLPSGLGQTGNDRRPVPTVGALIYNALGQVLMVRTDKWSGKWGIPGGKIEYSESSEEALRREIAEETGLQITDIEFVLAQDCIDSKEFYRLEHFILLNYICRLSGEPDVTLNEEAQAFRWVSEAEALRLNLNKPTRTLLDAVTARAAILADA</sequence>
<dbReference type="InterPro" id="IPR036412">
    <property type="entry name" value="HAD-like_sf"/>
</dbReference>
<evidence type="ECO:0000256" key="3">
    <source>
        <dbReference type="ARBA" id="ARBA00022842"/>
    </source>
</evidence>
<dbReference type="CDD" id="cd18874">
    <property type="entry name" value="NUDIX_Hydrolase"/>
    <property type="match status" value="1"/>
</dbReference>
<dbReference type="AlphaFoldDB" id="A0A382G7V2"/>
<keyword evidence="3" id="KW-0460">Magnesium</keyword>
<dbReference type="PANTHER" id="PTHR43046:SF12">
    <property type="entry name" value="GDP-MANNOSE MANNOSYL HYDROLASE"/>
    <property type="match status" value="1"/>
</dbReference>
<proteinExistence type="predicted"/>
<feature type="domain" description="Nudix hydrolase" evidence="4">
    <location>
        <begin position="207"/>
        <end position="336"/>
    </location>
</feature>
<dbReference type="PROSITE" id="PS51462">
    <property type="entry name" value="NUDIX"/>
    <property type="match status" value="1"/>
</dbReference>
<dbReference type="Gene3D" id="3.40.50.1000">
    <property type="entry name" value="HAD superfamily/HAD-like"/>
    <property type="match status" value="1"/>
</dbReference>
<dbReference type="SUPFAM" id="SSF55811">
    <property type="entry name" value="Nudix"/>
    <property type="match status" value="1"/>
</dbReference>
<dbReference type="GO" id="GO:0016787">
    <property type="term" value="F:hydrolase activity"/>
    <property type="evidence" value="ECO:0007669"/>
    <property type="project" value="UniProtKB-KW"/>
</dbReference>
<accession>A0A382G7V2</accession>
<dbReference type="Gene3D" id="3.90.79.10">
    <property type="entry name" value="Nucleoside Triphosphate Pyrophosphohydrolase"/>
    <property type="match status" value="1"/>
</dbReference>
<dbReference type="Pfam" id="PF00293">
    <property type="entry name" value="NUDIX"/>
    <property type="match status" value="1"/>
</dbReference>